<comment type="catalytic activity">
    <reaction evidence="8">
        <text>ATP + H2O = ADP + phosphate + H(+)</text>
        <dbReference type="Rhea" id="RHEA:13065"/>
        <dbReference type="ChEBI" id="CHEBI:15377"/>
        <dbReference type="ChEBI" id="CHEBI:15378"/>
        <dbReference type="ChEBI" id="CHEBI:30616"/>
        <dbReference type="ChEBI" id="CHEBI:43474"/>
        <dbReference type="ChEBI" id="CHEBI:456216"/>
    </reaction>
</comment>
<dbReference type="InterPro" id="IPR023298">
    <property type="entry name" value="ATPase_P-typ_TM_dom_sf"/>
</dbReference>
<dbReference type="Gene3D" id="2.70.150.10">
    <property type="entry name" value="Calcium-transporting ATPase, cytoplasmic transduction domain A"/>
    <property type="match status" value="1"/>
</dbReference>
<feature type="transmembrane region" description="Helical" evidence="10">
    <location>
        <begin position="784"/>
        <end position="805"/>
    </location>
</feature>
<dbReference type="Gene3D" id="3.40.50.1000">
    <property type="entry name" value="HAD superfamily/HAD-like"/>
    <property type="match status" value="1"/>
</dbReference>
<feature type="transmembrane region" description="Helical" evidence="10">
    <location>
        <begin position="849"/>
        <end position="867"/>
    </location>
</feature>
<evidence type="ECO:0000313" key="13">
    <source>
        <dbReference type="Proteomes" id="UP001596524"/>
    </source>
</evidence>
<dbReference type="InterPro" id="IPR001757">
    <property type="entry name" value="P_typ_ATPase"/>
</dbReference>
<reference evidence="13" key="1">
    <citation type="journal article" date="2019" name="Int. J. Syst. Evol. Microbiol.">
        <title>The Global Catalogue of Microorganisms (GCM) 10K type strain sequencing project: providing services to taxonomists for standard genome sequencing and annotation.</title>
        <authorList>
            <consortium name="The Broad Institute Genomics Platform"/>
            <consortium name="The Broad Institute Genome Sequencing Center for Infectious Disease"/>
            <person name="Wu L."/>
            <person name="Ma J."/>
        </authorList>
    </citation>
    <scope>NUCLEOTIDE SEQUENCE [LARGE SCALE GENOMIC DNA]</scope>
    <source>
        <strain evidence="13">FCH27</strain>
    </source>
</reference>
<dbReference type="InterPro" id="IPR008250">
    <property type="entry name" value="ATPase_P-typ_transduc_dom_A_sf"/>
</dbReference>
<evidence type="ECO:0000256" key="1">
    <source>
        <dbReference type="ARBA" id="ARBA00004651"/>
    </source>
</evidence>
<dbReference type="Pfam" id="PF00690">
    <property type="entry name" value="Cation_ATPase_N"/>
    <property type="match status" value="1"/>
</dbReference>
<dbReference type="Proteomes" id="UP001596524">
    <property type="component" value="Unassembled WGS sequence"/>
</dbReference>
<evidence type="ECO:0000256" key="2">
    <source>
        <dbReference type="ARBA" id="ARBA00022692"/>
    </source>
</evidence>
<evidence type="ECO:0000256" key="3">
    <source>
        <dbReference type="ARBA" id="ARBA00022741"/>
    </source>
</evidence>
<dbReference type="SUPFAM" id="SSF81653">
    <property type="entry name" value="Calcium ATPase, transduction domain A"/>
    <property type="match status" value="1"/>
</dbReference>
<feature type="transmembrane region" description="Helical" evidence="10">
    <location>
        <begin position="278"/>
        <end position="303"/>
    </location>
</feature>
<dbReference type="SUPFAM" id="SSF81665">
    <property type="entry name" value="Calcium ATPase, transmembrane domain M"/>
    <property type="match status" value="1"/>
</dbReference>
<feature type="region of interest" description="Disordered" evidence="9">
    <location>
        <begin position="1"/>
        <end position="44"/>
    </location>
</feature>
<dbReference type="SMART" id="SM00831">
    <property type="entry name" value="Cation_ATPase_N"/>
    <property type="match status" value="1"/>
</dbReference>
<evidence type="ECO:0000256" key="7">
    <source>
        <dbReference type="ARBA" id="ARBA00023136"/>
    </source>
</evidence>
<dbReference type="NCBIfam" id="TIGR01494">
    <property type="entry name" value="ATPase_P-type"/>
    <property type="match status" value="2"/>
</dbReference>
<feature type="transmembrane region" description="Helical" evidence="10">
    <location>
        <begin position="77"/>
        <end position="95"/>
    </location>
</feature>
<dbReference type="Gene3D" id="3.40.1110.10">
    <property type="entry name" value="Calcium-transporting ATPase, cytoplasmic domain N"/>
    <property type="match status" value="1"/>
</dbReference>
<feature type="transmembrane region" description="Helical" evidence="10">
    <location>
        <begin position="714"/>
        <end position="734"/>
    </location>
</feature>
<comment type="caution">
    <text evidence="12">The sequence shown here is derived from an EMBL/GenBank/DDBJ whole genome shotgun (WGS) entry which is preliminary data.</text>
</comment>
<dbReference type="PROSITE" id="PS00154">
    <property type="entry name" value="ATPASE_E1_E2"/>
    <property type="match status" value="1"/>
</dbReference>
<feature type="transmembrane region" description="Helical" evidence="10">
    <location>
        <begin position="253"/>
        <end position="272"/>
    </location>
</feature>
<keyword evidence="7 10" id="KW-0472">Membrane</keyword>
<feature type="transmembrane region" description="Helical" evidence="10">
    <location>
        <begin position="817"/>
        <end position="837"/>
    </location>
</feature>
<dbReference type="InterPro" id="IPR023299">
    <property type="entry name" value="ATPase_P-typ_cyto_dom_N"/>
</dbReference>
<feature type="domain" description="Cation-transporting P-type ATPase N-terminal" evidence="11">
    <location>
        <begin position="23"/>
        <end position="97"/>
    </location>
</feature>
<evidence type="ECO:0000256" key="10">
    <source>
        <dbReference type="SAM" id="Phobius"/>
    </source>
</evidence>
<dbReference type="PANTHER" id="PTHR42861">
    <property type="entry name" value="CALCIUM-TRANSPORTING ATPASE"/>
    <property type="match status" value="1"/>
</dbReference>
<dbReference type="Pfam" id="PF00122">
    <property type="entry name" value="E1-E2_ATPase"/>
    <property type="match status" value="1"/>
</dbReference>
<proteinExistence type="predicted"/>
<dbReference type="EMBL" id="JBHTCH010000030">
    <property type="protein sequence ID" value="MFC7363322.1"/>
    <property type="molecule type" value="Genomic_DNA"/>
</dbReference>
<name>A0ABW2N7T2_9ACTN</name>
<dbReference type="Pfam" id="PF00689">
    <property type="entry name" value="Cation_ATPase_C"/>
    <property type="match status" value="1"/>
</dbReference>
<dbReference type="PRINTS" id="PR00119">
    <property type="entry name" value="CATATPASE"/>
</dbReference>
<dbReference type="InterPro" id="IPR018303">
    <property type="entry name" value="ATPase_P-typ_P_site"/>
</dbReference>
<evidence type="ECO:0000259" key="11">
    <source>
        <dbReference type="SMART" id="SM00831"/>
    </source>
</evidence>
<dbReference type="InterPro" id="IPR004014">
    <property type="entry name" value="ATPase_P-typ_cation-transptr_N"/>
</dbReference>
<dbReference type="SUPFAM" id="SSF81660">
    <property type="entry name" value="Metal cation-transporting ATPase, ATP-binding domain N"/>
    <property type="match status" value="1"/>
</dbReference>
<keyword evidence="3" id="KW-0547">Nucleotide-binding</keyword>
<dbReference type="Pfam" id="PF13246">
    <property type="entry name" value="Cation_ATPase"/>
    <property type="match status" value="1"/>
</dbReference>
<evidence type="ECO:0000256" key="6">
    <source>
        <dbReference type="ARBA" id="ARBA00022989"/>
    </source>
</evidence>
<evidence type="ECO:0000313" key="12">
    <source>
        <dbReference type="EMBL" id="MFC7363322.1"/>
    </source>
</evidence>
<evidence type="ECO:0000256" key="5">
    <source>
        <dbReference type="ARBA" id="ARBA00022967"/>
    </source>
</evidence>
<feature type="compositionally biased region" description="Basic and acidic residues" evidence="9">
    <location>
        <begin position="1"/>
        <end position="17"/>
    </location>
</feature>
<dbReference type="SFLD" id="SFLDS00003">
    <property type="entry name" value="Haloacid_Dehalogenase"/>
    <property type="match status" value="1"/>
</dbReference>
<accession>A0ABW2N7T2</accession>
<feature type="transmembrane region" description="Helical" evidence="10">
    <location>
        <begin position="101"/>
        <end position="117"/>
    </location>
</feature>
<evidence type="ECO:0000256" key="9">
    <source>
        <dbReference type="SAM" id="MobiDB-lite"/>
    </source>
</evidence>
<dbReference type="SUPFAM" id="SSF56784">
    <property type="entry name" value="HAD-like"/>
    <property type="match status" value="1"/>
</dbReference>
<sequence>MRRGSWKADPEERHEQGRGPGSRRHGPGVEKVRAVTGARPQDGLTSAEAATRLAELGPNEVPSAPPVPLARRVLAQLADPMILLLIGAFVVVLVLGDVADGVIIAAVVVLNTAIGVVQEVRAENAISALERVSAPRARVRRDGGWEELSSRLVAVDDVVRLEAGDVVPADLRLFEAVSLEVDEASMTGESLPVSRRAGDELLSGTVVTHGRGTGVVVRTGAHSGLGRIAALIAQTRLRPTPLQQRLARLSRQLVTVTAGLALLVVVLGVVRGDSIADALILAVSLGVAAVPESLPAVVSVALAMGAHRMAKRSALVRWLPAVETLGSVSVLASDKTGTLTEGRMTVQRAWTPLGMSTVSGRGYEVAGDIVGPSAGQAARLMRDLALCNEARIFRDGPDDWRIVGDPMEAALLVAAAKGGVEQPTLRDAWTRVDEVPFDSESQRMTTVDRHEDGCLLEVVKGAPEVVLDLVAGSPDVHEARRVAHDLADGGYRVLAVVDRLKCARDEVSDGVASEDVVVHELVGLVGIVDPLRAEAAGVVSACHDAGIRTILITGDHPATARAIAVEVGIATDGAQVVSGDAVARGEHVEQVESIAVYARTRPEQKVDIIDAWQARGHVVAMTGDGVNDAPALRRADLGVAMGDRGTEVARQAADLVLADDQLRTVVHAVEEGRRIYANIRGFLRYALAGGLAEVAVILLGPFVGLGFPLAPAQILWINMLTHGVPGVAFGSEPLDRSTMHRPSPSPERSVLGGGLVRQILVAGALIGAVSLAAGLLAASREQSVQTWVFLTLGLAQLGLALALRAPRRGLGWRSRGLEAAVLAAVALQLAAVTWSPVQDLLGTRAVGTGELALLTCLAVVPGAVTAMQQAVGRRVTRSVG</sequence>
<feature type="transmembrane region" description="Helical" evidence="10">
    <location>
        <begin position="755"/>
        <end position="778"/>
    </location>
</feature>
<feature type="transmembrane region" description="Helical" evidence="10">
    <location>
        <begin position="682"/>
        <end position="702"/>
    </location>
</feature>
<protein>
    <submittedName>
        <fullName evidence="12">Cation-translocating P-type ATPase</fullName>
    </submittedName>
</protein>
<keyword evidence="2 10" id="KW-0812">Transmembrane</keyword>
<dbReference type="InterPro" id="IPR044492">
    <property type="entry name" value="P_typ_ATPase_HD_dom"/>
</dbReference>
<keyword evidence="13" id="KW-1185">Reference proteome</keyword>
<keyword evidence="5" id="KW-1278">Translocase</keyword>
<dbReference type="PRINTS" id="PR00120">
    <property type="entry name" value="HATPASE"/>
</dbReference>
<dbReference type="SFLD" id="SFLDG00002">
    <property type="entry name" value="C1.7:_P-type_atpase_like"/>
    <property type="match status" value="1"/>
</dbReference>
<comment type="subcellular location">
    <subcellularLocation>
        <location evidence="1">Cell membrane</location>
        <topology evidence="1">Multi-pass membrane protein</topology>
    </subcellularLocation>
</comment>
<keyword evidence="6 10" id="KW-1133">Transmembrane helix</keyword>
<dbReference type="SFLD" id="SFLDF00027">
    <property type="entry name" value="p-type_atpase"/>
    <property type="match status" value="1"/>
</dbReference>
<gene>
    <name evidence="12" type="ORF">ACFQO6_23830</name>
</gene>
<dbReference type="Gene3D" id="1.20.1110.10">
    <property type="entry name" value="Calcium-transporting ATPase, transmembrane domain"/>
    <property type="match status" value="1"/>
</dbReference>
<dbReference type="InterPro" id="IPR059000">
    <property type="entry name" value="ATPase_P-type_domA"/>
</dbReference>
<dbReference type="InterPro" id="IPR006068">
    <property type="entry name" value="ATPase_P-typ_cation-transptr_C"/>
</dbReference>
<evidence type="ECO:0000256" key="8">
    <source>
        <dbReference type="ARBA" id="ARBA00049360"/>
    </source>
</evidence>
<dbReference type="RefSeq" id="WP_305122145.1">
    <property type="nucleotide sequence ID" value="NZ_JAFMZM010000002.1"/>
</dbReference>
<keyword evidence="4" id="KW-0067">ATP-binding</keyword>
<organism evidence="12 13">
    <name type="scientific">Nocardioides astragali</name>
    <dbReference type="NCBI Taxonomy" id="1776736"/>
    <lineage>
        <taxon>Bacteria</taxon>
        <taxon>Bacillati</taxon>
        <taxon>Actinomycetota</taxon>
        <taxon>Actinomycetes</taxon>
        <taxon>Propionibacteriales</taxon>
        <taxon>Nocardioidaceae</taxon>
        <taxon>Nocardioides</taxon>
    </lineage>
</organism>
<dbReference type="InterPro" id="IPR023214">
    <property type="entry name" value="HAD_sf"/>
</dbReference>
<dbReference type="InterPro" id="IPR036412">
    <property type="entry name" value="HAD-like_sf"/>
</dbReference>
<evidence type="ECO:0000256" key="4">
    <source>
        <dbReference type="ARBA" id="ARBA00022840"/>
    </source>
</evidence>